<feature type="region of interest" description="Disordered" evidence="3">
    <location>
        <begin position="694"/>
        <end position="742"/>
    </location>
</feature>
<feature type="chain" id="PRO_5007859074" description="Galactose oxidase" evidence="5">
    <location>
        <begin position="20"/>
        <end position="994"/>
    </location>
</feature>
<gene>
    <name evidence="6" type="ORF">CALCODRAFT_515554</name>
</gene>
<evidence type="ECO:0000313" key="7">
    <source>
        <dbReference type="Proteomes" id="UP000076842"/>
    </source>
</evidence>
<keyword evidence="4" id="KW-0472">Membrane</keyword>
<evidence type="ECO:0000313" key="6">
    <source>
        <dbReference type="EMBL" id="KZT60171.1"/>
    </source>
</evidence>
<feature type="transmembrane region" description="Helical" evidence="4">
    <location>
        <begin position="579"/>
        <end position="601"/>
    </location>
</feature>
<dbReference type="EMBL" id="KV423933">
    <property type="protein sequence ID" value="KZT60171.1"/>
    <property type="molecule type" value="Genomic_DNA"/>
</dbReference>
<feature type="region of interest" description="Disordered" evidence="3">
    <location>
        <begin position="608"/>
        <end position="672"/>
    </location>
</feature>
<proteinExistence type="predicted"/>
<dbReference type="PANTHER" id="PTHR46093">
    <property type="entry name" value="ACYL-COA-BINDING DOMAIN-CONTAINING PROTEIN 5"/>
    <property type="match status" value="1"/>
</dbReference>
<keyword evidence="5" id="KW-0732">Signal</keyword>
<evidence type="ECO:0000256" key="4">
    <source>
        <dbReference type="SAM" id="Phobius"/>
    </source>
</evidence>
<feature type="compositionally biased region" description="Polar residues" evidence="3">
    <location>
        <begin position="627"/>
        <end position="648"/>
    </location>
</feature>
<dbReference type="Proteomes" id="UP000076842">
    <property type="component" value="Unassembled WGS sequence"/>
</dbReference>
<dbReference type="STRING" id="1353952.A0A165I5W9"/>
<protein>
    <recommendedName>
        <fullName evidence="8">Galactose oxidase</fullName>
    </recommendedName>
</protein>
<dbReference type="PANTHER" id="PTHR46093:SF18">
    <property type="entry name" value="FIBRONECTIN TYPE-III DOMAIN-CONTAINING PROTEIN"/>
    <property type="match status" value="1"/>
</dbReference>
<feature type="transmembrane region" description="Helical" evidence="4">
    <location>
        <begin position="850"/>
        <end position="873"/>
    </location>
</feature>
<keyword evidence="7" id="KW-1185">Reference proteome</keyword>
<evidence type="ECO:0000256" key="2">
    <source>
        <dbReference type="ARBA" id="ARBA00022737"/>
    </source>
</evidence>
<feature type="compositionally biased region" description="Polar residues" evidence="3">
    <location>
        <begin position="694"/>
        <end position="723"/>
    </location>
</feature>
<name>A0A165I5W9_9BASI</name>
<dbReference type="Pfam" id="PF24681">
    <property type="entry name" value="Kelch_KLHDC2_KLHL20_DRC7"/>
    <property type="match status" value="1"/>
</dbReference>
<dbReference type="Gene3D" id="2.120.10.80">
    <property type="entry name" value="Kelch-type beta propeller"/>
    <property type="match status" value="2"/>
</dbReference>
<keyword evidence="4" id="KW-0812">Transmembrane</keyword>
<feature type="compositionally biased region" description="Polar residues" evidence="3">
    <location>
        <begin position="898"/>
        <end position="907"/>
    </location>
</feature>
<dbReference type="OrthoDB" id="10250130at2759"/>
<evidence type="ECO:0008006" key="8">
    <source>
        <dbReference type="Google" id="ProtNLM"/>
    </source>
</evidence>
<accession>A0A165I5W9</accession>
<keyword evidence="2" id="KW-0677">Repeat</keyword>
<feature type="region of interest" description="Disordered" evidence="3">
    <location>
        <begin position="454"/>
        <end position="476"/>
    </location>
</feature>
<feature type="compositionally biased region" description="Low complexity" evidence="3">
    <location>
        <begin position="911"/>
        <end position="922"/>
    </location>
</feature>
<feature type="region of interest" description="Disordered" evidence="3">
    <location>
        <begin position="776"/>
        <end position="813"/>
    </location>
</feature>
<feature type="signal peptide" evidence="5">
    <location>
        <begin position="1"/>
        <end position="19"/>
    </location>
</feature>
<keyword evidence="4" id="KW-1133">Transmembrane helix</keyword>
<dbReference type="InParanoid" id="A0A165I5W9"/>
<feature type="transmembrane region" description="Helical" evidence="4">
    <location>
        <begin position="526"/>
        <end position="551"/>
    </location>
</feature>
<evidence type="ECO:0000256" key="5">
    <source>
        <dbReference type="SAM" id="SignalP"/>
    </source>
</evidence>
<feature type="region of interest" description="Disordered" evidence="3">
    <location>
        <begin position="892"/>
        <end position="978"/>
    </location>
</feature>
<feature type="compositionally biased region" description="Basic and acidic residues" evidence="3">
    <location>
        <begin position="965"/>
        <end position="976"/>
    </location>
</feature>
<organism evidence="6 7">
    <name type="scientific">Calocera cornea HHB12733</name>
    <dbReference type="NCBI Taxonomy" id="1353952"/>
    <lineage>
        <taxon>Eukaryota</taxon>
        <taxon>Fungi</taxon>
        <taxon>Dikarya</taxon>
        <taxon>Basidiomycota</taxon>
        <taxon>Agaricomycotina</taxon>
        <taxon>Dacrymycetes</taxon>
        <taxon>Dacrymycetales</taxon>
        <taxon>Dacrymycetaceae</taxon>
        <taxon>Calocera</taxon>
    </lineage>
</organism>
<evidence type="ECO:0000256" key="1">
    <source>
        <dbReference type="ARBA" id="ARBA00022441"/>
    </source>
</evidence>
<evidence type="ECO:0000256" key="3">
    <source>
        <dbReference type="SAM" id="MobiDB-lite"/>
    </source>
</evidence>
<sequence length="994" mass="105513">MALPLLLLAINAISTFAQSAPSAVQVSPPLQWINLGSFASGTPPNAVKDAMIGYDATSDKLIVFGGSSSAGQQTGETTLFDFKTLTWGVPNTPNGLNASPPPRSLAVAGGDYAASYRTAFTMYGGLGTGGPLDDLWSFDFISQFWSAGRINTSIPGPGARYGASGGTDPLVANAQQLTTSMIIVGGSDGTNFYNDAWELLITGTLSSNNVNMTEGTWNKLSPGNANLAPAALEGQARVVLPGSTLAVVGGCNTTASTLNNATCAIPWANALTFPSGNPAQGPSWAQMSASCPGARYAATLAPNLNMASSAFQQQAFMMFGWLDPAQWNGTYQGEVDILNAGSGDWSRIVPSNGGSVPSPRYGAVAVSHSSVMVGNSDVAASDTVVFGGVDIATGTYLNELWLLRQYNAPVTASTGNQWNGYGDGTIEDDYNATGTGVTNNYLTQCVAYTPLPSSGTSMTGPTPSSTGSSSNPTSSPSASSSVTFYPFDTAPSHKVLSAVSIAGFLPCLLVLRYASGPVPGRREYSLALIYLASMFALIAYAVGVAGFATALTTTYRVTMPLSTRDVSSSDFLQTAHGQAGLALFILLYVLVPAWAGVMFCLGRLRGPKSPKPDSVSMMEKTRETRDSSSTGAGFSDIQQRYTDANNDATPLPPPPPGTTPEERERKARRISSPSIVKAKIGDWVGHRKRRVSESAVTVTSPSSSHTAIHSPASTPPRTGQSFEVVNRPRRISGPSGRLMPNDHYRRKTAQSLSDISWLERRGHIGSVAEHDLEMTHAKANSSADHSPPQVGGPDYFNSPQLSNTAAPPPPIRTSNQFPQLPTVIFRSFLFAVLTFACILVLVALRQRGPTWAFAVFLVWTILFYAIVLGLAWYGRPRPSSLAVILARIREDGHPPPTTRAQLPNQSPDMARSPPSTRPPSRTGLGPYTYHQPPYHRAASHEEDALSGSGYPMSIESGDEDEDDGERQRQMEAEMSNRDVVVMTVPRRQLKIVNV</sequence>
<keyword evidence="1" id="KW-0880">Kelch repeat</keyword>
<dbReference type="AlphaFoldDB" id="A0A165I5W9"/>
<reference evidence="6 7" key="1">
    <citation type="journal article" date="2016" name="Mol. Biol. Evol.">
        <title>Comparative Genomics of Early-Diverging Mushroom-Forming Fungi Provides Insights into the Origins of Lignocellulose Decay Capabilities.</title>
        <authorList>
            <person name="Nagy L.G."/>
            <person name="Riley R."/>
            <person name="Tritt A."/>
            <person name="Adam C."/>
            <person name="Daum C."/>
            <person name="Floudas D."/>
            <person name="Sun H."/>
            <person name="Yadav J.S."/>
            <person name="Pangilinan J."/>
            <person name="Larsson K.H."/>
            <person name="Matsuura K."/>
            <person name="Barry K."/>
            <person name="Labutti K."/>
            <person name="Kuo R."/>
            <person name="Ohm R.A."/>
            <person name="Bhattacharya S.S."/>
            <person name="Shirouzu T."/>
            <person name="Yoshinaga Y."/>
            <person name="Martin F.M."/>
            <person name="Grigoriev I.V."/>
            <person name="Hibbett D.S."/>
        </authorList>
    </citation>
    <scope>NUCLEOTIDE SEQUENCE [LARGE SCALE GENOMIC DNA]</scope>
    <source>
        <strain evidence="6 7">HHB12733</strain>
    </source>
</reference>
<feature type="transmembrane region" description="Helical" evidence="4">
    <location>
        <begin position="823"/>
        <end position="844"/>
    </location>
</feature>
<dbReference type="SUPFAM" id="SSF117281">
    <property type="entry name" value="Kelch motif"/>
    <property type="match status" value="1"/>
</dbReference>
<dbReference type="InterPro" id="IPR015915">
    <property type="entry name" value="Kelch-typ_b-propeller"/>
</dbReference>